<dbReference type="EMBL" id="LSLH01000001">
    <property type="protein sequence ID" value="RFD75435.1"/>
    <property type="molecule type" value="Genomic_DNA"/>
</dbReference>
<proteinExistence type="predicted"/>
<evidence type="ECO:0008006" key="6">
    <source>
        <dbReference type="Google" id="ProtNLM"/>
    </source>
</evidence>
<sequence>MLNKKAIAALAAGATLVSGLAFAAPAMAEDSAWNNIVVSTPDKSAEIAKAEKELKDATAALQDEQVKVPALKLAADRAQEKVDETYKAFTKFTEDERKAAKENGQNPVDKALKAWKDAQTEATASKKKLDDQNKVVEEKQKTVNEKKEALNKLKGGNSSSTPTTPTTPKNDKKIDLINLLNGGDEPSGATMVSPLGTSTLYTNYKGLTAELIKKGITNIAAYDALLDKLEFGLKQSGWANIIKNFGGDNCAYLGKLRRQLQKAVKHYGHVEAAVKDILAELNEDYNDAKAAEDWDAAKVIKGKIAQAKGLLEVAHHNRTRAEAILDSANDHARDLSCDTGAKDVLKALKGAKADKKADKKADAKKAAPLAKTGAVVALAAVAASVLAGMGVALRKIRH</sequence>
<dbReference type="Proteomes" id="UP000258888">
    <property type="component" value="Unassembled WGS sequence"/>
</dbReference>
<feature type="signal peptide" evidence="3">
    <location>
        <begin position="1"/>
        <end position="23"/>
    </location>
</feature>
<feature type="region of interest" description="Disordered" evidence="1">
    <location>
        <begin position="123"/>
        <end position="172"/>
    </location>
</feature>
<evidence type="ECO:0000256" key="3">
    <source>
        <dbReference type="SAM" id="SignalP"/>
    </source>
</evidence>
<protein>
    <recommendedName>
        <fullName evidence="6">Peptidase</fullName>
    </recommendedName>
</protein>
<organism evidence="4 5">
    <name type="scientific">Gardnerella vaginalis</name>
    <dbReference type="NCBI Taxonomy" id="2702"/>
    <lineage>
        <taxon>Bacteria</taxon>
        <taxon>Bacillati</taxon>
        <taxon>Actinomycetota</taxon>
        <taxon>Actinomycetes</taxon>
        <taxon>Bifidobacteriales</taxon>
        <taxon>Bifidobacteriaceae</taxon>
        <taxon>Gardnerella</taxon>
    </lineage>
</organism>
<comment type="caution">
    <text evidence="4">The sequence shown here is derived from an EMBL/GenBank/DDBJ whole genome shotgun (WGS) entry which is preliminary data.</text>
</comment>
<evidence type="ECO:0000313" key="4">
    <source>
        <dbReference type="EMBL" id="RFD75435.1"/>
    </source>
</evidence>
<keyword evidence="3" id="KW-0732">Signal</keyword>
<keyword evidence="5" id="KW-1185">Reference proteome</keyword>
<feature type="chain" id="PRO_5038568971" description="Peptidase" evidence="3">
    <location>
        <begin position="24"/>
        <end position="398"/>
    </location>
</feature>
<dbReference type="RefSeq" id="WP_116794407.1">
    <property type="nucleotide sequence ID" value="NZ_LSLH01000001.1"/>
</dbReference>
<accession>A0A3E1IR07</accession>
<dbReference type="AlphaFoldDB" id="A0A3E1IR07"/>
<keyword evidence="2" id="KW-1133">Transmembrane helix</keyword>
<feature type="compositionally biased region" description="Basic and acidic residues" evidence="1">
    <location>
        <begin position="127"/>
        <end position="151"/>
    </location>
</feature>
<feature type="compositionally biased region" description="Low complexity" evidence="1">
    <location>
        <begin position="158"/>
        <end position="168"/>
    </location>
</feature>
<reference evidence="4 5" key="1">
    <citation type="submission" date="2016-02" db="EMBL/GenBank/DDBJ databases">
        <title>Gardnerella vaginalis Subgroups Defined by cpn60 Sequencing and Sialidase Activity in Isolates from Canada, Belgium and Kenya.</title>
        <authorList>
            <person name="Schellenberg J."/>
            <person name="Paramel Jayaprakash T."/>
            <person name="Withana Gamage N."/>
            <person name="Patterson M.H."/>
            <person name="Vaneechoutte M."/>
            <person name="Hill J.E."/>
        </authorList>
    </citation>
    <scope>NUCLEOTIDE SEQUENCE [LARGE SCALE GENOMIC DNA]</scope>
    <source>
        <strain evidence="4 5">N160</strain>
    </source>
</reference>
<evidence type="ECO:0000256" key="1">
    <source>
        <dbReference type="SAM" id="MobiDB-lite"/>
    </source>
</evidence>
<keyword evidence="2" id="KW-0812">Transmembrane</keyword>
<keyword evidence="2" id="KW-0472">Membrane</keyword>
<feature type="transmembrane region" description="Helical" evidence="2">
    <location>
        <begin position="374"/>
        <end position="393"/>
    </location>
</feature>
<evidence type="ECO:0000313" key="5">
    <source>
        <dbReference type="Proteomes" id="UP000258888"/>
    </source>
</evidence>
<evidence type="ECO:0000256" key="2">
    <source>
        <dbReference type="SAM" id="Phobius"/>
    </source>
</evidence>
<gene>
    <name evidence="4" type="ORF">AXE76_04570</name>
</gene>
<name>A0A3E1IR07_GARVA</name>